<protein>
    <submittedName>
        <fullName evidence="1">Uncharacterized protein</fullName>
    </submittedName>
</protein>
<evidence type="ECO:0000313" key="2">
    <source>
        <dbReference type="Proteomes" id="UP000805704"/>
    </source>
</evidence>
<name>A0ACB7EPF9_NIBAL</name>
<dbReference type="EMBL" id="CM024791">
    <property type="protein sequence ID" value="KAG8004022.1"/>
    <property type="molecule type" value="Genomic_DNA"/>
</dbReference>
<accession>A0ACB7EPF9</accession>
<proteinExistence type="predicted"/>
<keyword evidence="2" id="KW-1185">Reference proteome</keyword>
<comment type="caution">
    <text evidence="1">The sequence shown here is derived from an EMBL/GenBank/DDBJ whole genome shotgun (WGS) entry which is preliminary data.</text>
</comment>
<sequence length="149" mass="17021">MSDFLTRGFRAQLSTTMESVLRTAVLEVMKLFENSLNDHQIELAHKGEEIAQLKIKLQRAEVKLREIECEGERATEVNELQKEPEDVVNPSAQTSEVPEIDFEVPDDWCAPLGCETLTKQDDNVCPSVRLRPLYIPLWHVSLVKEEVCN</sequence>
<gene>
    <name evidence="1" type="ORF">GBF38_008078</name>
</gene>
<evidence type="ECO:0000313" key="1">
    <source>
        <dbReference type="EMBL" id="KAG8004022.1"/>
    </source>
</evidence>
<dbReference type="Proteomes" id="UP000805704">
    <property type="component" value="Chromosome 3"/>
</dbReference>
<organism evidence="1 2">
    <name type="scientific">Nibea albiflora</name>
    <name type="common">Yellow drum</name>
    <name type="synonym">Corvina albiflora</name>
    <dbReference type="NCBI Taxonomy" id="240163"/>
    <lineage>
        <taxon>Eukaryota</taxon>
        <taxon>Metazoa</taxon>
        <taxon>Chordata</taxon>
        <taxon>Craniata</taxon>
        <taxon>Vertebrata</taxon>
        <taxon>Euteleostomi</taxon>
        <taxon>Actinopterygii</taxon>
        <taxon>Neopterygii</taxon>
        <taxon>Teleostei</taxon>
        <taxon>Neoteleostei</taxon>
        <taxon>Acanthomorphata</taxon>
        <taxon>Eupercaria</taxon>
        <taxon>Sciaenidae</taxon>
        <taxon>Nibea</taxon>
    </lineage>
</organism>
<reference evidence="1" key="1">
    <citation type="submission" date="2020-04" db="EMBL/GenBank/DDBJ databases">
        <title>A chromosome-scale assembly and high-density genetic map of the yellow drum (Nibea albiflora) genome.</title>
        <authorList>
            <person name="Xu D."/>
            <person name="Zhang W."/>
            <person name="Chen R."/>
            <person name="Tan P."/>
            <person name="Wang L."/>
            <person name="Song H."/>
            <person name="Tian L."/>
            <person name="Zhu Q."/>
            <person name="Wang B."/>
        </authorList>
    </citation>
    <scope>NUCLEOTIDE SEQUENCE</scope>
    <source>
        <strain evidence="1">ZJHYS-2018</strain>
    </source>
</reference>